<evidence type="ECO:0000256" key="2">
    <source>
        <dbReference type="ARBA" id="ARBA00022801"/>
    </source>
</evidence>
<evidence type="ECO:0000256" key="3">
    <source>
        <dbReference type="ARBA" id="ARBA00023295"/>
    </source>
</evidence>
<dbReference type="InterPro" id="IPR018087">
    <property type="entry name" value="Glyco_hydro_5_CS"/>
</dbReference>
<dbReference type="Gene3D" id="2.60.40.1180">
    <property type="entry name" value="Golgi alpha-mannosidase II"/>
    <property type="match status" value="1"/>
</dbReference>
<organism evidence="8 9">
    <name type="scientific">Carboxylicivirga sediminis</name>
    <dbReference type="NCBI Taxonomy" id="2006564"/>
    <lineage>
        <taxon>Bacteria</taxon>
        <taxon>Pseudomonadati</taxon>
        <taxon>Bacteroidota</taxon>
        <taxon>Bacteroidia</taxon>
        <taxon>Marinilabiliales</taxon>
        <taxon>Marinilabiliaceae</taxon>
        <taxon>Carboxylicivirga</taxon>
    </lineage>
</organism>
<dbReference type="PROSITE" id="PS51257">
    <property type="entry name" value="PROKAR_LIPOPROTEIN"/>
    <property type="match status" value="1"/>
</dbReference>
<dbReference type="Gene3D" id="3.20.20.80">
    <property type="entry name" value="Glycosidases"/>
    <property type="match status" value="1"/>
</dbReference>
<evidence type="ECO:0000256" key="5">
    <source>
        <dbReference type="SAM" id="SignalP"/>
    </source>
</evidence>
<comment type="caution">
    <text evidence="8">The sequence shown here is derived from an EMBL/GenBank/DDBJ whole genome shotgun (WGS) entry which is preliminary data.</text>
</comment>
<dbReference type="PROSITE" id="PS00659">
    <property type="entry name" value="GLYCOSYL_HYDROL_F5"/>
    <property type="match status" value="1"/>
</dbReference>
<dbReference type="Pfam" id="PF18564">
    <property type="entry name" value="Glyco_hydro_5_C"/>
    <property type="match status" value="1"/>
</dbReference>
<protein>
    <submittedName>
        <fullName evidence="8">Cellulase family glycosylhydrolase</fullName>
    </submittedName>
</protein>
<dbReference type="GO" id="GO:0000272">
    <property type="term" value="P:polysaccharide catabolic process"/>
    <property type="evidence" value="ECO:0007669"/>
    <property type="project" value="InterPro"/>
</dbReference>
<feature type="domain" description="Glycoside hydrolase family 5 C-terminal" evidence="7">
    <location>
        <begin position="436"/>
        <end position="480"/>
    </location>
</feature>
<feature type="signal peptide" evidence="5">
    <location>
        <begin position="1"/>
        <end position="21"/>
    </location>
</feature>
<dbReference type="InterPro" id="IPR017853">
    <property type="entry name" value="GH"/>
</dbReference>
<feature type="chain" id="PRO_5037873862" evidence="5">
    <location>
        <begin position="22"/>
        <end position="535"/>
    </location>
</feature>
<dbReference type="Pfam" id="PF00150">
    <property type="entry name" value="Cellulase"/>
    <property type="match status" value="1"/>
</dbReference>
<dbReference type="EMBL" id="JAGTAR010000013">
    <property type="protein sequence ID" value="MBR8535875.1"/>
    <property type="molecule type" value="Genomic_DNA"/>
</dbReference>
<evidence type="ECO:0000259" key="7">
    <source>
        <dbReference type="Pfam" id="PF18564"/>
    </source>
</evidence>
<dbReference type="GO" id="GO:0016042">
    <property type="term" value="P:lipid catabolic process"/>
    <property type="evidence" value="ECO:0007669"/>
    <property type="project" value="UniProtKB-ARBA"/>
</dbReference>
<dbReference type="Proteomes" id="UP000679220">
    <property type="component" value="Unassembled WGS sequence"/>
</dbReference>
<keyword evidence="3 4" id="KW-0326">Glycosidase</keyword>
<keyword evidence="2 4" id="KW-0378">Hydrolase</keyword>
<dbReference type="GO" id="GO:0004553">
    <property type="term" value="F:hydrolase activity, hydrolyzing O-glycosyl compounds"/>
    <property type="evidence" value="ECO:0007669"/>
    <property type="project" value="InterPro"/>
</dbReference>
<proteinExistence type="inferred from homology"/>
<gene>
    <name evidence="8" type="ORF">KDU71_09935</name>
</gene>
<accession>A0A941IXA9</accession>
<evidence type="ECO:0000259" key="6">
    <source>
        <dbReference type="Pfam" id="PF00150"/>
    </source>
</evidence>
<evidence type="ECO:0000313" key="8">
    <source>
        <dbReference type="EMBL" id="MBR8535875.1"/>
    </source>
</evidence>
<dbReference type="InterPro" id="IPR001547">
    <property type="entry name" value="Glyco_hydro_5"/>
</dbReference>
<reference evidence="8" key="2">
    <citation type="submission" date="2021-04" db="EMBL/GenBank/DDBJ databases">
        <authorList>
            <person name="Zhang T."/>
            <person name="Zhang Y."/>
            <person name="Lu D."/>
            <person name="Zuo D."/>
            <person name="Du Z."/>
        </authorList>
    </citation>
    <scope>NUCLEOTIDE SEQUENCE</scope>
    <source>
        <strain evidence="8">JR1</strain>
    </source>
</reference>
<dbReference type="GO" id="GO:1901136">
    <property type="term" value="P:carbohydrate derivative catabolic process"/>
    <property type="evidence" value="ECO:0007669"/>
    <property type="project" value="UniProtKB-ARBA"/>
</dbReference>
<evidence type="ECO:0000313" key="9">
    <source>
        <dbReference type="Proteomes" id="UP000679220"/>
    </source>
</evidence>
<evidence type="ECO:0000256" key="1">
    <source>
        <dbReference type="ARBA" id="ARBA00005641"/>
    </source>
</evidence>
<dbReference type="PANTHER" id="PTHR31308:SF3">
    <property type="entry name" value="ENDOGLYCOCERAMIDASE"/>
    <property type="match status" value="1"/>
</dbReference>
<dbReference type="PANTHER" id="PTHR31308">
    <property type="match status" value="1"/>
</dbReference>
<keyword evidence="9" id="KW-1185">Reference proteome</keyword>
<reference evidence="8" key="1">
    <citation type="journal article" date="2018" name="Int. J. Syst. Evol. Microbiol.">
        <title>Carboxylicivirga sediminis sp. nov., isolated from coastal sediment.</title>
        <authorList>
            <person name="Wang F.Q."/>
            <person name="Ren L.H."/>
            <person name="Zou R.J."/>
            <person name="Sun Y.Z."/>
            <person name="Liu X.J."/>
            <person name="Jiang F."/>
            <person name="Liu L.J."/>
        </authorList>
    </citation>
    <scope>NUCLEOTIDE SEQUENCE</scope>
    <source>
        <strain evidence="8">JR1</strain>
    </source>
</reference>
<dbReference type="InterPro" id="IPR052066">
    <property type="entry name" value="Glycosphingolipid_Hydrolases"/>
</dbReference>
<keyword evidence="5" id="KW-0732">Signal</keyword>
<feature type="domain" description="Glycoside hydrolase family 5" evidence="6">
    <location>
        <begin position="40"/>
        <end position="421"/>
    </location>
</feature>
<comment type="similarity">
    <text evidence="1 4">Belongs to the glycosyl hydrolase 5 (cellulase A) family.</text>
</comment>
<dbReference type="InterPro" id="IPR013780">
    <property type="entry name" value="Glyco_hydro_b"/>
</dbReference>
<dbReference type="SUPFAM" id="SSF51445">
    <property type="entry name" value="(Trans)glycosidases"/>
    <property type="match status" value="1"/>
</dbReference>
<dbReference type="AlphaFoldDB" id="A0A941IXA9"/>
<evidence type="ECO:0000256" key="4">
    <source>
        <dbReference type="RuleBase" id="RU361153"/>
    </source>
</evidence>
<name>A0A941IXA9_9BACT</name>
<dbReference type="RefSeq" id="WP_212190321.1">
    <property type="nucleotide sequence ID" value="NZ_JAGTAR010000013.1"/>
</dbReference>
<dbReference type="InterPro" id="IPR041036">
    <property type="entry name" value="GH5_C"/>
</dbReference>
<sequence length="535" mass="60940">MKRLHFVVLVVFIGMFLGACQQVNDNNATSLHINGTEFIDQHGRQVLLNGVNLVNKKPEEGYIGPEKEDAFKNFRKWGFNVIRLGVIWDGLEPQPGVFNEAYLQKIDEQIQWAKDNNLFVFLDMHQDLFSVKFSDGAPEWATLDEGEEHITGAVWSDSYLISPAVQKSWDNFWANKQVDGGMGVQDHYAKAVQHLAKRYSDNSTVIGFDIMNEPFAGSDAKMFMPVLFTAYAQVVSEKTNTEVSALEVAQMWENTGNRYEALQLVNDKESFAKVMDAVYELNSSFEKGALQSFYQKVANAVREVTSDKMLFFNHSYFCNSGVYTALKPFTLSNGEVDKNVVYAAHGYDLLVDTDNLSDSSDERLELIFGRINESGKRMNVPVLIGEWGALGHETPGRVELAHRNLRLFEKYLFNNTYWAYHEGTEKYSYFKYGVIRPFPSEIAGKLLSYDYDPQKSVFSCKWMEKAEIKAPTRIFIPVFENVSFNSLELMPKSDAYKFVKNDNGIGGYLEIQPQGTAQERSLKITIKPNRELEMN</sequence>